<accession>A0A382H089</accession>
<reference evidence="2" key="1">
    <citation type="submission" date="2018-05" db="EMBL/GenBank/DDBJ databases">
        <authorList>
            <person name="Lanie J.A."/>
            <person name="Ng W.-L."/>
            <person name="Kazmierczak K.M."/>
            <person name="Andrzejewski T.M."/>
            <person name="Davidsen T.M."/>
            <person name="Wayne K.J."/>
            <person name="Tettelin H."/>
            <person name="Glass J.I."/>
            <person name="Rusch D."/>
            <person name="Podicherti R."/>
            <person name="Tsui H.-C.T."/>
            <person name="Winkler M.E."/>
        </authorList>
    </citation>
    <scope>NUCLEOTIDE SEQUENCE</scope>
</reference>
<feature type="non-terminal residue" evidence="2">
    <location>
        <position position="143"/>
    </location>
</feature>
<name>A0A382H089_9ZZZZ</name>
<evidence type="ECO:0000313" key="2">
    <source>
        <dbReference type="EMBL" id="SVB79861.1"/>
    </source>
</evidence>
<gene>
    <name evidence="2" type="ORF">METZ01_LOCUS232715</name>
</gene>
<feature type="region of interest" description="Disordered" evidence="1">
    <location>
        <begin position="96"/>
        <end position="143"/>
    </location>
</feature>
<protein>
    <submittedName>
        <fullName evidence="2">Uncharacterized protein</fullName>
    </submittedName>
</protein>
<feature type="compositionally biased region" description="Basic residues" evidence="1">
    <location>
        <begin position="127"/>
        <end position="136"/>
    </location>
</feature>
<dbReference type="EMBL" id="UINC01058043">
    <property type="protein sequence ID" value="SVB79861.1"/>
    <property type="molecule type" value="Genomic_DNA"/>
</dbReference>
<organism evidence="2">
    <name type="scientific">marine metagenome</name>
    <dbReference type="NCBI Taxonomy" id="408172"/>
    <lineage>
        <taxon>unclassified sequences</taxon>
        <taxon>metagenomes</taxon>
        <taxon>ecological metagenomes</taxon>
    </lineage>
</organism>
<dbReference type="AlphaFoldDB" id="A0A382H089"/>
<sequence length="143" mass="16847">PRLEFAADSGARRHHPRRSILRPRARRRALQRHRCNWTSPRCPLAPRSRSVARPGRAPTAIARTRVRTPKTWWCPRLQHLQLGRRGERKCRRVIPSSDAYGPTATRRYPVSRPALGPRLYSNYSRAPPRRRQLRRTHPQDRTM</sequence>
<feature type="non-terminal residue" evidence="2">
    <location>
        <position position="1"/>
    </location>
</feature>
<evidence type="ECO:0000256" key="1">
    <source>
        <dbReference type="SAM" id="MobiDB-lite"/>
    </source>
</evidence>
<proteinExistence type="predicted"/>